<dbReference type="Pfam" id="PF12698">
    <property type="entry name" value="ABC2_membrane_3"/>
    <property type="match status" value="1"/>
</dbReference>
<evidence type="ECO:0000256" key="5">
    <source>
        <dbReference type="SAM" id="Phobius"/>
    </source>
</evidence>
<evidence type="ECO:0000256" key="4">
    <source>
        <dbReference type="ARBA" id="ARBA00023136"/>
    </source>
</evidence>
<comment type="subcellular location">
    <subcellularLocation>
        <location evidence="1">Membrane</location>
        <topology evidence="1">Multi-pass membrane protein</topology>
    </subcellularLocation>
</comment>
<evidence type="ECO:0000313" key="8">
    <source>
        <dbReference type="Proteomes" id="UP000707245"/>
    </source>
</evidence>
<evidence type="ECO:0000256" key="1">
    <source>
        <dbReference type="ARBA" id="ARBA00004141"/>
    </source>
</evidence>
<feature type="transmembrane region" description="Helical" evidence="5">
    <location>
        <begin position="228"/>
        <end position="253"/>
    </location>
</feature>
<name>A0ABR9FJE0_9GAMM</name>
<feature type="transmembrane region" description="Helical" evidence="5">
    <location>
        <begin position="352"/>
        <end position="373"/>
    </location>
</feature>
<proteinExistence type="predicted"/>
<feature type="transmembrane region" description="Helical" evidence="5">
    <location>
        <begin position="302"/>
        <end position="319"/>
    </location>
</feature>
<keyword evidence="4 5" id="KW-0472">Membrane</keyword>
<dbReference type="Proteomes" id="UP000707245">
    <property type="component" value="Unassembled WGS sequence"/>
</dbReference>
<evidence type="ECO:0000256" key="3">
    <source>
        <dbReference type="ARBA" id="ARBA00022989"/>
    </source>
</evidence>
<feature type="transmembrane region" description="Helical" evidence="5">
    <location>
        <begin position="174"/>
        <end position="196"/>
    </location>
</feature>
<keyword evidence="3 5" id="KW-1133">Transmembrane helix</keyword>
<evidence type="ECO:0000259" key="6">
    <source>
        <dbReference type="Pfam" id="PF12698"/>
    </source>
</evidence>
<feature type="transmembrane region" description="Helical" evidence="5">
    <location>
        <begin position="265"/>
        <end position="290"/>
    </location>
</feature>
<feature type="transmembrane region" description="Helical" evidence="5">
    <location>
        <begin position="29"/>
        <end position="46"/>
    </location>
</feature>
<organism evidence="7 8">
    <name type="scientific">Pseudoalteromonas prydzensis</name>
    <dbReference type="NCBI Taxonomy" id="182141"/>
    <lineage>
        <taxon>Bacteria</taxon>
        <taxon>Pseudomonadati</taxon>
        <taxon>Pseudomonadota</taxon>
        <taxon>Gammaproteobacteria</taxon>
        <taxon>Alteromonadales</taxon>
        <taxon>Pseudoalteromonadaceae</taxon>
        <taxon>Pseudoalteromonas</taxon>
    </lineage>
</organism>
<protein>
    <submittedName>
        <fullName evidence="7">ABC transporter permease</fullName>
    </submittedName>
</protein>
<reference evidence="7 8" key="1">
    <citation type="submission" date="2020-07" db="EMBL/GenBank/DDBJ databases">
        <title>Halophilic bacteria isolated from french cheeses.</title>
        <authorList>
            <person name="Kothe C.I."/>
            <person name="Farah-Kraiem B."/>
            <person name="Renault P."/>
            <person name="Dridi B."/>
        </authorList>
    </citation>
    <scope>NUCLEOTIDE SEQUENCE [LARGE SCALE GENOMIC DNA]</scope>
    <source>
        <strain evidence="7 8">FME14</strain>
    </source>
</reference>
<feature type="domain" description="ABC-2 type transporter transmembrane" evidence="6">
    <location>
        <begin position="77"/>
        <end position="368"/>
    </location>
</feature>
<feature type="transmembrane region" description="Helical" evidence="5">
    <location>
        <begin position="326"/>
        <end position="346"/>
    </location>
</feature>
<keyword evidence="8" id="KW-1185">Reference proteome</keyword>
<dbReference type="InterPro" id="IPR013525">
    <property type="entry name" value="ABC2_TM"/>
</dbReference>
<dbReference type="RefSeq" id="WP_192541017.1">
    <property type="nucleotide sequence ID" value="NZ_CASHZX010000002.1"/>
</dbReference>
<gene>
    <name evidence="7" type="ORF">EI167_05630</name>
</gene>
<sequence>MSKSALTQQQLWTVAKWEFLHFFKLKQEIISKLIMLAIAGVIYLFATASNQLEDSYHLASNQPFSIKTEPTATQFKFTKHDDLTAIIANLAEDTEYDGVLEFDQATHTYTLITAVKSAWQTSLQSLLTAQLQQTQFDSLGLSEQQLLGLTKNIAIEHKVLDELLKNQADRSQTYTAFGVLILLFVAMFGVFGQLFVSITGEKQNRVTEQLLATMTAQTWIDGKLLGQILLAVKTMLSTLLSIVLSMLFFTVVIKQQALDLHFVNWALLPWFFAFAIAGLSICAAFMAAVAAGIDDPNHSSKSALMMLPLAPIAIAFFVIESPNSILTIALSYLPITAFAVMPVRMSVVELSFWQPLLSLLLSIICFYYLRIFAARTFKMGMNMYAKEPSLKVMWQSIFNSKA</sequence>
<comment type="caution">
    <text evidence="7">The sequence shown here is derived from an EMBL/GenBank/DDBJ whole genome shotgun (WGS) entry which is preliminary data.</text>
</comment>
<keyword evidence="2 5" id="KW-0812">Transmembrane</keyword>
<evidence type="ECO:0000256" key="2">
    <source>
        <dbReference type="ARBA" id="ARBA00022692"/>
    </source>
</evidence>
<dbReference type="EMBL" id="RRZA01000011">
    <property type="protein sequence ID" value="MBE0456941.1"/>
    <property type="molecule type" value="Genomic_DNA"/>
</dbReference>
<evidence type="ECO:0000313" key="7">
    <source>
        <dbReference type="EMBL" id="MBE0456941.1"/>
    </source>
</evidence>
<accession>A0ABR9FJE0</accession>